<dbReference type="GO" id="GO:0006096">
    <property type="term" value="P:glycolytic process"/>
    <property type="evidence" value="ECO:0007669"/>
    <property type="project" value="UniProtKB-KW"/>
</dbReference>
<feature type="binding site" evidence="6">
    <location>
        <position position="63"/>
    </location>
    <ligand>
        <name>substrate</name>
    </ligand>
</feature>
<dbReference type="InterPro" id="IPR013078">
    <property type="entry name" value="His_Pase_superF_clade-1"/>
</dbReference>
<gene>
    <name evidence="8" type="ORF">EH55_13670</name>
</gene>
<evidence type="ECO:0000256" key="1">
    <source>
        <dbReference type="ARBA" id="ARBA00006717"/>
    </source>
</evidence>
<sequence length="205" mass="23034">MAEKKRIFLMRHAKPELPGDGRIYYGQTDYPLCAAGAAAAKEVGSYLSGRIKFDYLYTSGMTRAVQTAALVAPYLEPAAERSLREINLGEWEGKGYDEVREEFKEIYEARGVKFAETAPPGGESFFELQGRTVPAFKKIISSHESGNILIVAHGAAIWSIAAYYFDFDLNDMFFFPQDYCGIHVAEEACGRLRLCRYNWSPSLQL</sequence>
<dbReference type="EC" id="5.4.2.11" evidence="2"/>
<dbReference type="Proteomes" id="UP000027665">
    <property type="component" value="Unassembled WGS sequence"/>
</dbReference>
<dbReference type="OrthoDB" id="9781415at2"/>
<feature type="active site" description="Proton donor/acceptor" evidence="5">
    <location>
        <position position="85"/>
    </location>
</feature>
<dbReference type="GO" id="GO:0004619">
    <property type="term" value="F:phosphoglycerate mutase activity"/>
    <property type="evidence" value="ECO:0007669"/>
    <property type="project" value="UniProtKB-EC"/>
</dbReference>
<feature type="active site" description="Tele-phosphohistidine intermediate" evidence="5">
    <location>
        <position position="12"/>
    </location>
</feature>
<organism evidence="8 9">
    <name type="scientific">Synergistes jonesii</name>
    <dbReference type="NCBI Taxonomy" id="2754"/>
    <lineage>
        <taxon>Bacteria</taxon>
        <taxon>Thermotogati</taxon>
        <taxon>Synergistota</taxon>
        <taxon>Synergistia</taxon>
        <taxon>Synergistales</taxon>
        <taxon>Synergistaceae</taxon>
        <taxon>Synergistes</taxon>
    </lineage>
</organism>
<dbReference type="InterPro" id="IPR029033">
    <property type="entry name" value="His_PPase_superfam"/>
</dbReference>
<dbReference type="PIRSF" id="PIRSF000709">
    <property type="entry name" value="6PFK_2-Ptase"/>
    <property type="match status" value="1"/>
</dbReference>
<keyword evidence="7" id="KW-0472">Membrane</keyword>
<protein>
    <recommendedName>
        <fullName evidence="2">phosphoglycerate mutase (2,3-diphosphoglycerate-dependent)</fullName>
        <ecNumber evidence="2">5.4.2.11</ecNumber>
    </recommendedName>
</protein>
<comment type="caution">
    <text evidence="8">The sequence shown here is derived from an EMBL/GenBank/DDBJ whole genome shotgun (WGS) entry which is preliminary data.</text>
</comment>
<evidence type="ECO:0000256" key="5">
    <source>
        <dbReference type="PIRSR" id="PIRSR613078-1"/>
    </source>
</evidence>
<name>A0A073IU14_9BACT</name>
<evidence type="ECO:0000256" key="7">
    <source>
        <dbReference type="SAM" id="Phobius"/>
    </source>
</evidence>
<proteinExistence type="inferred from homology"/>
<keyword evidence="7" id="KW-0812">Transmembrane</keyword>
<accession>A0A073IU14</accession>
<dbReference type="PANTHER" id="PTHR11931">
    <property type="entry name" value="PHOSPHOGLYCERATE MUTASE"/>
    <property type="match status" value="1"/>
</dbReference>
<dbReference type="RefSeq" id="WP_051682606.1">
    <property type="nucleotide sequence ID" value="NZ_JAWRIX010000046.1"/>
</dbReference>
<dbReference type="SUPFAM" id="SSF53254">
    <property type="entry name" value="Phosphoglycerate mutase-like"/>
    <property type="match status" value="1"/>
</dbReference>
<keyword evidence="4" id="KW-0413">Isomerase</keyword>
<dbReference type="GeneID" id="90982936"/>
<keyword evidence="7" id="KW-1133">Transmembrane helix</keyword>
<evidence type="ECO:0000313" key="8">
    <source>
        <dbReference type="EMBL" id="KEJ92961.1"/>
    </source>
</evidence>
<keyword evidence="9" id="KW-1185">Reference proteome</keyword>
<dbReference type="STRING" id="2754.EH55_13670"/>
<dbReference type="CDD" id="cd07067">
    <property type="entry name" value="HP_PGM_like"/>
    <property type="match status" value="1"/>
</dbReference>
<dbReference type="SMART" id="SM00855">
    <property type="entry name" value="PGAM"/>
    <property type="match status" value="1"/>
</dbReference>
<dbReference type="eggNOG" id="COG0406">
    <property type="taxonomic scope" value="Bacteria"/>
</dbReference>
<dbReference type="Pfam" id="PF00300">
    <property type="entry name" value="His_Phos_1"/>
    <property type="match status" value="1"/>
</dbReference>
<dbReference type="InterPro" id="IPR005952">
    <property type="entry name" value="Phosphogly_mut1"/>
</dbReference>
<evidence type="ECO:0000256" key="3">
    <source>
        <dbReference type="ARBA" id="ARBA00023152"/>
    </source>
</evidence>
<comment type="similarity">
    <text evidence="1">Belongs to the phosphoglycerate mutase family. BPG-dependent PGAM subfamily.</text>
</comment>
<dbReference type="AlphaFoldDB" id="A0A073IU14"/>
<dbReference type="Gene3D" id="3.40.50.1240">
    <property type="entry name" value="Phosphoglycerate mutase-like"/>
    <property type="match status" value="1"/>
</dbReference>
<evidence type="ECO:0000256" key="6">
    <source>
        <dbReference type="PIRSR" id="PIRSR613078-2"/>
    </source>
</evidence>
<feature type="transmembrane region" description="Helical" evidence="7">
    <location>
        <begin position="146"/>
        <end position="165"/>
    </location>
</feature>
<dbReference type="EMBL" id="JMKI01000009">
    <property type="protein sequence ID" value="KEJ92961.1"/>
    <property type="molecule type" value="Genomic_DNA"/>
</dbReference>
<evidence type="ECO:0000256" key="4">
    <source>
        <dbReference type="ARBA" id="ARBA00023235"/>
    </source>
</evidence>
<evidence type="ECO:0000256" key="2">
    <source>
        <dbReference type="ARBA" id="ARBA00012028"/>
    </source>
</evidence>
<evidence type="ECO:0000313" key="9">
    <source>
        <dbReference type="Proteomes" id="UP000027665"/>
    </source>
</evidence>
<reference evidence="8 9" key="1">
    <citation type="submission" date="2014-04" db="EMBL/GenBank/DDBJ databases">
        <title>Draft Genome Sequence of Synergistes jonesii.</title>
        <authorList>
            <person name="Coil D.A."/>
            <person name="Eisen J.A."/>
            <person name="Holland-Moritz H.E."/>
        </authorList>
    </citation>
    <scope>NUCLEOTIDE SEQUENCE [LARGE SCALE GENOMIC DNA]</scope>
    <source>
        <strain evidence="8 9">78-1</strain>
    </source>
</reference>
<keyword evidence="3" id="KW-0324">Glycolysis</keyword>